<feature type="domain" description="HAMP" evidence="7">
    <location>
        <begin position="380"/>
        <end position="424"/>
    </location>
</feature>
<dbReference type="SMART" id="SM00304">
    <property type="entry name" value="HAMP"/>
    <property type="match status" value="3"/>
</dbReference>
<comment type="similarity">
    <text evidence="3">Belongs to the methyl-accepting chemotaxis (MCP) protein family.</text>
</comment>
<name>A0ABY8CCG6_9GAMM</name>
<sequence length="815" mass="89826">MTQSKEFTGFISNLSMTKKLLLAPLIMFLFMVANAALTLIDAHLIEEEVSIVKQDAIPVANLSTTILENSKSAQILVFKFLQQHSDSLIGELKALEEQNTKTLKKLQNYPLDALQKEQMAILNKDNALYYDLVFNQVIPKSKESLSLIHDITDKQGKIIIKDLHKLQETLDSASALVAASAIEHTQNAEIKLALYVEELHEEDFQKAYQELKALKLNINQLTQLELTPNERKLITEIEEAVKHFYADSKQLKAELISLNKILNQDLTQITHELAESSHKLQDESWKIALNNIDMAYSNAESLITSVELNTIIALLASIIAVVLIARKITAPLKHLTQCIQHVNDKGDFSITSGIQSKDEIGVIAKSFDKMLDTQSQAFMDIKRIMSQVSEGQFTGRIDSVLVGEFLSLKNCINDSAQQLESTFSELNRVNHCISQGDFDEHITADLKGEFKLAADSTNNTVDSLKAFVTETNVVMEQISQGNLKNRIEMTLPGDLNTLKEYINSTVTTVEQAISEIKTVVQAQASGDLSKSISGSYQGDFNELKIAINTSANELNRIVSQIKLSATNVQRAVVEVGTASDDLSMRTQTQAANIEETAAALEEMTASVSEHTDSTMHADDVIHQTKNQSLKGMEIVETTRQSMRQITSSSEQIAEIITLIDSIAFQTNLLALNAAVEAARAGEHGRGFAVVASEVRNLAQKSADAAHNIKTIIETSVHQVKEGEKQVGESGEMLNSINNSIIEITTIVEEITSSSKEERTGIEQINIAISQIDQLTQQNAALSEETSAAASQMQDETENMMKALAFFKSSNALQQA</sequence>
<evidence type="ECO:0000256" key="1">
    <source>
        <dbReference type="ARBA" id="ARBA00022500"/>
    </source>
</evidence>
<evidence type="ECO:0000313" key="9">
    <source>
        <dbReference type="Proteomes" id="UP001222275"/>
    </source>
</evidence>
<protein>
    <submittedName>
        <fullName evidence="8">Methyl-accepting chemotaxis protein</fullName>
    </submittedName>
</protein>
<dbReference type="PRINTS" id="PR00260">
    <property type="entry name" value="CHEMTRNSDUCR"/>
</dbReference>
<feature type="coiled-coil region" evidence="5">
    <location>
        <begin position="764"/>
        <end position="791"/>
    </location>
</feature>
<feature type="domain" description="HAMP" evidence="7">
    <location>
        <begin position="507"/>
        <end position="559"/>
    </location>
</feature>
<dbReference type="PANTHER" id="PTHR43531">
    <property type="entry name" value="PROTEIN ICFG"/>
    <property type="match status" value="1"/>
</dbReference>
<reference evidence="8 9" key="1">
    <citation type="submission" date="2022-06" db="EMBL/GenBank/DDBJ databases">
        <title>Thiomicrohabdus sp. nov, an obligately chemolithoautotrophic, sulfur-oxidizing bacterium isolated from beach of Guanyin Mountain. Amoy.</title>
        <authorList>
            <person name="Zhu H."/>
        </authorList>
    </citation>
    <scope>NUCLEOTIDE SEQUENCE [LARGE SCALE GENOMIC DNA]</scope>
    <source>
        <strain evidence="8 9">XGS-01</strain>
    </source>
</reference>
<organism evidence="8 9">
    <name type="scientific">Thiomicrorhabdus lithotrophica</name>
    <dbReference type="NCBI Taxonomy" id="2949997"/>
    <lineage>
        <taxon>Bacteria</taxon>
        <taxon>Pseudomonadati</taxon>
        <taxon>Pseudomonadota</taxon>
        <taxon>Gammaproteobacteria</taxon>
        <taxon>Thiotrichales</taxon>
        <taxon>Piscirickettsiaceae</taxon>
        <taxon>Thiomicrorhabdus</taxon>
    </lineage>
</organism>
<dbReference type="Pfam" id="PF00015">
    <property type="entry name" value="MCPsignal"/>
    <property type="match status" value="1"/>
</dbReference>
<evidence type="ECO:0000256" key="2">
    <source>
        <dbReference type="ARBA" id="ARBA00023224"/>
    </source>
</evidence>
<dbReference type="Proteomes" id="UP001222275">
    <property type="component" value="Chromosome"/>
</dbReference>
<dbReference type="Gene3D" id="1.20.120.1530">
    <property type="match status" value="1"/>
</dbReference>
<dbReference type="RefSeq" id="WP_275595956.1">
    <property type="nucleotide sequence ID" value="NZ_CP102381.1"/>
</dbReference>
<dbReference type="Gene3D" id="6.10.340.10">
    <property type="match status" value="1"/>
</dbReference>
<dbReference type="InterPro" id="IPR004090">
    <property type="entry name" value="Chemotax_Me-accpt_rcpt"/>
</dbReference>
<evidence type="ECO:0000259" key="6">
    <source>
        <dbReference type="PROSITE" id="PS50111"/>
    </source>
</evidence>
<evidence type="ECO:0000313" key="8">
    <source>
        <dbReference type="EMBL" id="WEJ63700.1"/>
    </source>
</evidence>
<keyword evidence="1" id="KW-0145">Chemotaxis</keyword>
<dbReference type="Gene3D" id="1.10.287.950">
    <property type="entry name" value="Methyl-accepting chemotaxis protein"/>
    <property type="match status" value="1"/>
</dbReference>
<keyword evidence="5" id="KW-0175">Coiled coil</keyword>
<evidence type="ECO:0000259" key="7">
    <source>
        <dbReference type="PROSITE" id="PS50885"/>
    </source>
</evidence>
<dbReference type="InterPro" id="IPR003660">
    <property type="entry name" value="HAMP_dom"/>
</dbReference>
<dbReference type="EMBL" id="CP102381">
    <property type="protein sequence ID" value="WEJ63700.1"/>
    <property type="molecule type" value="Genomic_DNA"/>
</dbReference>
<dbReference type="InterPro" id="IPR004089">
    <property type="entry name" value="MCPsignal_dom"/>
</dbReference>
<evidence type="ECO:0000256" key="4">
    <source>
        <dbReference type="PROSITE-ProRule" id="PRU00284"/>
    </source>
</evidence>
<keyword evidence="2 4" id="KW-0807">Transducer</keyword>
<dbReference type="PANTHER" id="PTHR43531:SF11">
    <property type="entry name" value="METHYL-ACCEPTING CHEMOTAXIS PROTEIN 3"/>
    <property type="match status" value="1"/>
</dbReference>
<dbReference type="CDD" id="cd11386">
    <property type="entry name" value="MCP_signal"/>
    <property type="match status" value="1"/>
</dbReference>
<dbReference type="PROSITE" id="PS50111">
    <property type="entry name" value="CHEMOTAXIS_TRANSDUC_2"/>
    <property type="match status" value="1"/>
</dbReference>
<gene>
    <name evidence="8" type="ORF">NR989_05485</name>
</gene>
<feature type="domain" description="HAMP" evidence="7">
    <location>
        <begin position="326"/>
        <end position="379"/>
    </location>
</feature>
<dbReference type="SMART" id="SM00283">
    <property type="entry name" value="MA"/>
    <property type="match status" value="1"/>
</dbReference>
<dbReference type="Pfam" id="PF18947">
    <property type="entry name" value="HAMP_2"/>
    <property type="match status" value="1"/>
</dbReference>
<dbReference type="PROSITE" id="PS50885">
    <property type="entry name" value="HAMP"/>
    <property type="match status" value="3"/>
</dbReference>
<accession>A0ABY8CCG6</accession>
<evidence type="ECO:0000256" key="3">
    <source>
        <dbReference type="ARBA" id="ARBA00029447"/>
    </source>
</evidence>
<dbReference type="SUPFAM" id="SSF58104">
    <property type="entry name" value="Methyl-accepting chemotaxis protein (MCP) signaling domain"/>
    <property type="match status" value="1"/>
</dbReference>
<dbReference type="SUPFAM" id="SSF158472">
    <property type="entry name" value="HAMP domain-like"/>
    <property type="match status" value="1"/>
</dbReference>
<keyword evidence="9" id="KW-1185">Reference proteome</keyword>
<dbReference type="Pfam" id="PF00672">
    <property type="entry name" value="HAMP"/>
    <property type="match status" value="1"/>
</dbReference>
<dbReference type="InterPro" id="IPR051310">
    <property type="entry name" value="MCP_chemotaxis"/>
</dbReference>
<feature type="domain" description="Methyl-accepting transducer" evidence="6">
    <location>
        <begin position="564"/>
        <end position="793"/>
    </location>
</feature>
<evidence type="ECO:0000256" key="5">
    <source>
        <dbReference type="SAM" id="Coils"/>
    </source>
</evidence>
<dbReference type="CDD" id="cd06225">
    <property type="entry name" value="HAMP"/>
    <property type="match status" value="1"/>
</dbReference>
<proteinExistence type="inferred from homology"/>